<feature type="compositionally biased region" description="Basic and acidic residues" evidence="4">
    <location>
        <begin position="139"/>
        <end position="153"/>
    </location>
</feature>
<dbReference type="Gene3D" id="1.20.930.10">
    <property type="entry name" value="Conserved domain common to transcription factors TFIIS, elongin A, CRSP70"/>
    <property type="match status" value="1"/>
</dbReference>
<reference evidence="6" key="1">
    <citation type="submission" date="2022-07" db="EMBL/GenBank/DDBJ databases">
        <authorList>
            <person name="Trinca V."/>
            <person name="Uliana J.V.C."/>
            <person name="Torres T.T."/>
            <person name="Ward R.J."/>
            <person name="Monesi N."/>
        </authorList>
    </citation>
    <scope>NUCLEOTIDE SEQUENCE</scope>
    <source>
        <strain evidence="6">HSMRA1968</strain>
        <tissue evidence="6">Whole embryos</tissue>
    </source>
</reference>
<accession>A0A9Q0NAK3</accession>
<dbReference type="PANTHER" id="PTHR15141:SF76">
    <property type="entry name" value="TRANSCRIPTION ELONGATION FACTOR B POLYPEPTIDE 3"/>
    <property type="match status" value="1"/>
</dbReference>
<evidence type="ECO:0000256" key="3">
    <source>
        <dbReference type="PROSITE-ProRule" id="PRU00649"/>
    </source>
</evidence>
<evidence type="ECO:0000259" key="5">
    <source>
        <dbReference type="PROSITE" id="PS51319"/>
    </source>
</evidence>
<evidence type="ECO:0000256" key="4">
    <source>
        <dbReference type="SAM" id="MobiDB-lite"/>
    </source>
</evidence>
<feature type="region of interest" description="Disordered" evidence="4">
    <location>
        <begin position="212"/>
        <end position="236"/>
    </location>
</feature>
<dbReference type="InterPro" id="IPR035441">
    <property type="entry name" value="TFIIS/LEDGF_dom_sf"/>
</dbReference>
<keyword evidence="6" id="KW-0648">Protein biosynthesis</keyword>
<dbReference type="PROSITE" id="PS51319">
    <property type="entry name" value="TFIIS_N"/>
    <property type="match status" value="1"/>
</dbReference>
<evidence type="ECO:0000256" key="2">
    <source>
        <dbReference type="ARBA" id="ARBA00023242"/>
    </source>
</evidence>
<feature type="domain" description="TFIIS N-terminal" evidence="5">
    <location>
        <begin position="15"/>
        <end position="88"/>
    </location>
</feature>
<feature type="compositionally biased region" description="Polar residues" evidence="4">
    <location>
        <begin position="89"/>
        <end position="114"/>
    </location>
</feature>
<dbReference type="GO" id="GO:0006368">
    <property type="term" value="P:transcription elongation by RNA polymerase II"/>
    <property type="evidence" value="ECO:0007669"/>
    <property type="project" value="InterPro"/>
</dbReference>
<dbReference type="InterPro" id="IPR017923">
    <property type="entry name" value="TFIIS_N"/>
</dbReference>
<feature type="region of interest" description="Disordered" evidence="4">
    <location>
        <begin position="88"/>
        <end position="114"/>
    </location>
</feature>
<keyword evidence="7" id="KW-1185">Reference proteome</keyword>
<dbReference type="OrthoDB" id="21513at2759"/>
<feature type="compositionally biased region" description="Basic and acidic residues" evidence="4">
    <location>
        <begin position="160"/>
        <end position="175"/>
    </location>
</feature>
<dbReference type="CDD" id="cd00183">
    <property type="entry name" value="TFIIS_I"/>
    <property type="match status" value="1"/>
</dbReference>
<dbReference type="GO" id="GO:0070449">
    <property type="term" value="C:elongin complex"/>
    <property type="evidence" value="ECO:0007669"/>
    <property type="project" value="InterPro"/>
</dbReference>
<feature type="region of interest" description="Disordered" evidence="4">
    <location>
        <begin position="435"/>
        <end position="460"/>
    </location>
</feature>
<keyword evidence="2 3" id="KW-0539">Nucleus</keyword>
<name>A0A9Q0NAK3_9DIPT</name>
<gene>
    <name evidence="6" type="primary">EloA_1</name>
    <name evidence="6" type="ORF">Bhyg_02044</name>
</gene>
<sequence>ILCKFKFVVMTTIVEAIKHYQRRIDRSLENKEALLHCLQKLNKLPIDVKYLEETKVGRTVNNLRKHDGEVGFAATELVAKWKIEVAKSSGDQKQLPTDDTENVEPSVSTPNSDIFTCASYSKSCRSERSQEKSSQLGKKNSDEVMSKSHDSRRPTSTSNYKRESGSHHRDRERRKSSQQRQCEQTNDEKNECGSHLIDIDSTMGASFGETLRMLDMPSTSKPKKIPTTPGERRNSSKCFYFDETPMLLKKRPRLEPSMDIAAELLSPASNATNSEASTLECTFREPVKQTTQMTAKETIDYNVTSRTTKTKVFSGNKADSKCKIASLFEMCMYILQDNIDLLEFTGGVPFDILRPVLERTTYKQLMTLEDYNPYLMEDTHCLWEQHCKRRFRTKRREELETWREMYIRCLDEEQTKFNSLTATIKLSKERQTKPAFVDSNPLRNAKSKNSSHRATTSSHAEGNVTFVGGSKLVNVTKSQNSFQTRKRSKKSNDDPDWTPTSWYKTLYKKFVIVDKLRWMTKTNMVGTTYHIVITMNGVDAMIEVWRTFNGPAVTAVVKVANGTFRLATLLVGKMRAKGYVAVA</sequence>
<protein>
    <submittedName>
        <fullName evidence="6">Transcription elongation factor B polypeptide 3</fullName>
    </submittedName>
</protein>
<comment type="caution">
    <text evidence="6">The sequence shown here is derived from an EMBL/GenBank/DDBJ whole genome shotgun (WGS) entry which is preliminary data.</text>
</comment>
<dbReference type="Pfam" id="PF08711">
    <property type="entry name" value="Med26"/>
    <property type="match status" value="1"/>
</dbReference>
<organism evidence="6 7">
    <name type="scientific">Pseudolycoriella hygida</name>
    <dbReference type="NCBI Taxonomy" id="35572"/>
    <lineage>
        <taxon>Eukaryota</taxon>
        <taxon>Metazoa</taxon>
        <taxon>Ecdysozoa</taxon>
        <taxon>Arthropoda</taxon>
        <taxon>Hexapoda</taxon>
        <taxon>Insecta</taxon>
        <taxon>Pterygota</taxon>
        <taxon>Neoptera</taxon>
        <taxon>Endopterygota</taxon>
        <taxon>Diptera</taxon>
        <taxon>Nematocera</taxon>
        <taxon>Sciaroidea</taxon>
        <taxon>Sciaridae</taxon>
        <taxon>Pseudolycoriella</taxon>
    </lineage>
</organism>
<dbReference type="InterPro" id="IPR003617">
    <property type="entry name" value="TFIIS/CRSP70_N_sub"/>
</dbReference>
<dbReference type="InterPro" id="IPR051870">
    <property type="entry name" value="Elongin-A_domain"/>
</dbReference>
<dbReference type="InterPro" id="IPR010684">
    <property type="entry name" value="RNA_pol_II_trans_fac_SIII_A"/>
</dbReference>
<proteinExistence type="predicted"/>
<dbReference type="Proteomes" id="UP001151699">
    <property type="component" value="Chromosome A"/>
</dbReference>
<evidence type="ECO:0000313" key="7">
    <source>
        <dbReference type="Proteomes" id="UP001151699"/>
    </source>
</evidence>
<dbReference type="SUPFAM" id="SSF47676">
    <property type="entry name" value="Conserved domain common to transcription factors TFIIS, elongin A, CRSP70"/>
    <property type="match status" value="1"/>
</dbReference>
<dbReference type="Pfam" id="PF06881">
    <property type="entry name" value="Elongin_A"/>
    <property type="match status" value="1"/>
</dbReference>
<dbReference type="AlphaFoldDB" id="A0A9Q0NAK3"/>
<dbReference type="PANTHER" id="PTHR15141">
    <property type="entry name" value="TRANSCRIPTION ELONGATION FACTOR B POLYPEPTIDE 3"/>
    <property type="match status" value="1"/>
</dbReference>
<feature type="region of interest" description="Disordered" evidence="4">
    <location>
        <begin position="126"/>
        <end position="195"/>
    </location>
</feature>
<dbReference type="Gene3D" id="6.10.250.3180">
    <property type="match status" value="1"/>
</dbReference>
<dbReference type="EMBL" id="WJQU01000001">
    <property type="protein sequence ID" value="KAJ6646830.1"/>
    <property type="molecule type" value="Genomic_DNA"/>
</dbReference>
<feature type="non-terminal residue" evidence="6">
    <location>
        <position position="1"/>
    </location>
</feature>
<evidence type="ECO:0000256" key="1">
    <source>
        <dbReference type="ARBA" id="ARBA00004123"/>
    </source>
</evidence>
<keyword evidence="6" id="KW-0251">Elongation factor</keyword>
<dbReference type="SMART" id="SM00509">
    <property type="entry name" value="TFS2N"/>
    <property type="match status" value="1"/>
</dbReference>
<evidence type="ECO:0000313" key="6">
    <source>
        <dbReference type="EMBL" id="KAJ6646830.1"/>
    </source>
</evidence>
<comment type="subcellular location">
    <subcellularLocation>
        <location evidence="1 3">Nucleus</location>
    </subcellularLocation>
</comment>
<dbReference type="GO" id="GO:0003746">
    <property type="term" value="F:translation elongation factor activity"/>
    <property type="evidence" value="ECO:0007669"/>
    <property type="project" value="UniProtKB-KW"/>
</dbReference>